<evidence type="ECO:0000256" key="3">
    <source>
        <dbReference type="ARBA" id="ARBA00022519"/>
    </source>
</evidence>
<proteinExistence type="predicted"/>
<evidence type="ECO:0000256" key="5">
    <source>
        <dbReference type="ARBA" id="ARBA00022723"/>
    </source>
</evidence>
<accession>A0A0D6PG96</accession>
<dbReference type="InterPro" id="IPR003029">
    <property type="entry name" value="S1_domain"/>
</dbReference>
<evidence type="ECO:0000256" key="4">
    <source>
        <dbReference type="ARBA" id="ARBA00022722"/>
    </source>
</evidence>
<reference evidence="13 14" key="1">
    <citation type="submission" date="2012-11" db="EMBL/GenBank/DDBJ databases">
        <title>Whole genome sequence of Acidocella aminolytica 101 = DSM 11237.</title>
        <authorList>
            <person name="Azuma Y."/>
            <person name="Higashiura N."/>
            <person name="Hirakawa H."/>
            <person name="Matsushita K."/>
        </authorList>
    </citation>
    <scope>NUCLEOTIDE SEQUENCE [LARGE SCALE GENOMIC DNA]</scope>
    <source>
        <strain evidence="14">101 / DSM 11237</strain>
    </source>
</reference>
<dbReference type="GO" id="GO:0016787">
    <property type="term" value="F:hydrolase activity"/>
    <property type="evidence" value="ECO:0007669"/>
    <property type="project" value="UniProtKB-KW"/>
</dbReference>
<evidence type="ECO:0000256" key="9">
    <source>
        <dbReference type="ARBA" id="ARBA00022884"/>
    </source>
</evidence>
<dbReference type="InterPro" id="IPR012340">
    <property type="entry name" value="NA-bd_OB-fold"/>
</dbReference>
<gene>
    <name evidence="13" type="ORF">Aam_060_021</name>
</gene>
<keyword evidence="4" id="KW-0540">Nuclease</keyword>
<evidence type="ECO:0000256" key="7">
    <source>
        <dbReference type="ARBA" id="ARBA00022801"/>
    </source>
</evidence>
<dbReference type="OrthoDB" id="7256894at2"/>
<dbReference type="InterPro" id="IPR004659">
    <property type="entry name" value="RNase_E/G"/>
</dbReference>
<sequence length="284" mass="30336">MIAASVRESLVRIGLLHGDELAEFYIWNRTAPDGVGDLYTCRVDAVEKALAGCFLALGSELTGFLPDSAGGKGLSVGQYITARVTRAPQGGKGPRLTRDETDAGDAPGLLSRGPGPLLDLAARFPAETIVLDDYALMAELRPALEGRMRYHAKAFDPVLEDEIAALAEPSAPLPHGARLHITSAPAATLLDVDAAAASHMNPMALNQVIIPEICRQIVLRNLSGGLLIDFAGLKAGQRQKLLPALRDALRRDPLAPNLLGLSHLGFAEVNRRRIRPPLHEILHG</sequence>
<dbReference type="GO" id="GO:0005737">
    <property type="term" value="C:cytoplasm"/>
    <property type="evidence" value="ECO:0007669"/>
    <property type="project" value="TreeGrafter"/>
</dbReference>
<dbReference type="Proteomes" id="UP000032668">
    <property type="component" value="Unassembled WGS sequence"/>
</dbReference>
<dbReference type="GO" id="GO:0003723">
    <property type="term" value="F:RNA binding"/>
    <property type="evidence" value="ECO:0007669"/>
    <property type="project" value="UniProtKB-KW"/>
</dbReference>
<evidence type="ECO:0000313" key="13">
    <source>
        <dbReference type="EMBL" id="GAN80795.1"/>
    </source>
</evidence>
<comment type="caution">
    <text evidence="13">The sequence shown here is derived from an EMBL/GenBank/DDBJ whole genome shotgun (WGS) entry which is preliminary data.</text>
</comment>
<keyword evidence="8" id="KW-0460">Magnesium</keyword>
<protein>
    <recommendedName>
        <fullName evidence="12">S1 motif domain-containing protein</fullName>
    </recommendedName>
</protein>
<dbReference type="GO" id="GO:0004519">
    <property type="term" value="F:endonuclease activity"/>
    <property type="evidence" value="ECO:0007669"/>
    <property type="project" value="UniProtKB-KW"/>
</dbReference>
<dbReference type="EMBL" id="BANC01000059">
    <property type="protein sequence ID" value="GAN80795.1"/>
    <property type="molecule type" value="Genomic_DNA"/>
</dbReference>
<keyword evidence="5" id="KW-0479">Metal-binding</keyword>
<keyword evidence="14" id="KW-1185">Reference proteome</keyword>
<keyword evidence="3" id="KW-0997">Cell inner membrane</keyword>
<dbReference type="GO" id="GO:0046872">
    <property type="term" value="F:metal ion binding"/>
    <property type="evidence" value="ECO:0007669"/>
    <property type="project" value="UniProtKB-KW"/>
</dbReference>
<dbReference type="PANTHER" id="PTHR30001">
    <property type="entry name" value="RIBONUCLEASE"/>
    <property type="match status" value="1"/>
</dbReference>
<evidence type="ECO:0000256" key="6">
    <source>
        <dbReference type="ARBA" id="ARBA00022759"/>
    </source>
</evidence>
<dbReference type="PROSITE" id="PS50126">
    <property type="entry name" value="S1"/>
    <property type="match status" value="1"/>
</dbReference>
<feature type="region of interest" description="Disordered" evidence="11">
    <location>
        <begin position="87"/>
        <end position="110"/>
    </location>
</feature>
<dbReference type="RefSeq" id="WP_139284738.1">
    <property type="nucleotide sequence ID" value="NZ_BANC01000059.1"/>
</dbReference>
<keyword evidence="9" id="KW-0694">RNA-binding</keyword>
<evidence type="ECO:0000256" key="11">
    <source>
        <dbReference type="SAM" id="MobiDB-lite"/>
    </source>
</evidence>
<evidence type="ECO:0000313" key="14">
    <source>
        <dbReference type="Proteomes" id="UP000032668"/>
    </source>
</evidence>
<dbReference type="STRING" id="1120923.SAMN02746095_00190"/>
<evidence type="ECO:0000256" key="10">
    <source>
        <dbReference type="ARBA" id="ARBA00023136"/>
    </source>
</evidence>
<name>A0A0D6PG96_9PROT</name>
<dbReference type="GO" id="GO:0004540">
    <property type="term" value="F:RNA nuclease activity"/>
    <property type="evidence" value="ECO:0007669"/>
    <property type="project" value="InterPro"/>
</dbReference>
<dbReference type="InterPro" id="IPR019307">
    <property type="entry name" value="RNA-bd_AU-1/RNase_E/G"/>
</dbReference>
<keyword evidence="6" id="KW-0255">Endonuclease</keyword>
<evidence type="ECO:0000256" key="2">
    <source>
        <dbReference type="ARBA" id="ARBA00022475"/>
    </source>
</evidence>
<dbReference type="AlphaFoldDB" id="A0A0D6PG96"/>
<dbReference type="SUPFAM" id="SSF50249">
    <property type="entry name" value="Nucleic acid-binding proteins"/>
    <property type="match status" value="1"/>
</dbReference>
<keyword evidence="10" id="KW-0472">Membrane</keyword>
<comment type="cofactor">
    <cofactor evidence="1">
        <name>Mg(2+)</name>
        <dbReference type="ChEBI" id="CHEBI:18420"/>
    </cofactor>
</comment>
<keyword evidence="7" id="KW-0378">Hydrolase</keyword>
<evidence type="ECO:0000259" key="12">
    <source>
        <dbReference type="PROSITE" id="PS50126"/>
    </source>
</evidence>
<dbReference type="PANTHER" id="PTHR30001:SF1">
    <property type="entry name" value="RIBONUCLEASE E_G-LIKE PROTEIN, CHLOROPLASTIC"/>
    <property type="match status" value="1"/>
</dbReference>
<feature type="domain" description="S1 motif" evidence="12">
    <location>
        <begin position="36"/>
        <end position="99"/>
    </location>
</feature>
<dbReference type="GO" id="GO:0006364">
    <property type="term" value="P:rRNA processing"/>
    <property type="evidence" value="ECO:0007669"/>
    <property type="project" value="TreeGrafter"/>
</dbReference>
<organism evidence="13 14">
    <name type="scientific">Acidocella aminolytica 101 = DSM 11237</name>
    <dbReference type="NCBI Taxonomy" id="1120923"/>
    <lineage>
        <taxon>Bacteria</taxon>
        <taxon>Pseudomonadati</taxon>
        <taxon>Pseudomonadota</taxon>
        <taxon>Alphaproteobacteria</taxon>
        <taxon>Acetobacterales</taxon>
        <taxon>Acidocellaceae</taxon>
        <taxon>Acidocella</taxon>
    </lineage>
</organism>
<evidence type="ECO:0000256" key="8">
    <source>
        <dbReference type="ARBA" id="ARBA00022842"/>
    </source>
</evidence>
<keyword evidence="2" id="KW-1003">Cell membrane</keyword>
<dbReference type="Pfam" id="PF10150">
    <property type="entry name" value="RNase_E_G"/>
    <property type="match status" value="1"/>
</dbReference>
<evidence type="ECO:0000256" key="1">
    <source>
        <dbReference type="ARBA" id="ARBA00001946"/>
    </source>
</evidence>